<comment type="caution">
    <text evidence="1">The sequence shown here is derived from an EMBL/GenBank/DDBJ whole genome shotgun (WGS) entry which is preliminary data.</text>
</comment>
<dbReference type="Proteomes" id="UP000642748">
    <property type="component" value="Unassembled WGS sequence"/>
</dbReference>
<evidence type="ECO:0000313" key="1">
    <source>
        <dbReference type="EMBL" id="GIH15351.1"/>
    </source>
</evidence>
<dbReference type="EMBL" id="BONZ01000033">
    <property type="protein sequence ID" value="GIH15351.1"/>
    <property type="molecule type" value="Genomic_DNA"/>
</dbReference>
<reference evidence="1" key="1">
    <citation type="submission" date="2021-01" db="EMBL/GenBank/DDBJ databases">
        <title>Whole genome shotgun sequence of Rugosimonospora africana NBRC 104875.</title>
        <authorList>
            <person name="Komaki H."/>
            <person name="Tamura T."/>
        </authorList>
    </citation>
    <scope>NUCLEOTIDE SEQUENCE</scope>
    <source>
        <strain evidence="1">NBRC 104875</strain>
    </source>
</reference>
<keyword evidence="2" id="KW-1185">Reference proteome</keyword>
<dbReference type="RefSeq" id="WP_203918988.1">
    <property type="nucleotide sequence ID" value="NZ_BONZ01000033.1"/>
</dbReference>
<dbReference type="InterPro" id="IPR029068">
    <property type="entry name" value="Glyas_Bleomycin-R_OHBP_Dase"/>
</dbReference>
<dbReference type="AlphaFoldDB" id="A0A8J3QV23"/>
<accession>A0A8J3QV23</accession>
<protein>
    <submittedName>
        <fullName evidence="1">Uncharacterized protein</fullName>
    </submittedName>
</protein>
<organism evidence="1 2">
    <name type="scientific">Rugosimonospora africana</name>
    <dbReference type="NCBI Taxonomy" id="556532"/>
    <lineage>
        <taxon>Bacteria</taxon>
        <taxon>Bacillati</taxon>
        <taxon>Actinomycetota</taxon>
        <taxon>Actinomycetes</taxon>
        <taxon>Micromonosporales</taxon>
        <taxon>Micromonosporaceae</taxon>
        <taxon>Rugosimonospora</taxon>
    </lineage>
</organism>
<evidence type="ECO:0000313" key="2">
    <source>
        <dbReference type="Proteomes" id="UP000642748"/>
    </source>
</evidence>
<proteinExistence type="predicted"/>
<gene>
    <name evidence="1" type="ORF">Raf01_35230</name>
</gene>
<name>A0A8J3QV23_9ACTN</name>
<dbReference type="SUPFAM" id="SSF54593">
    <property type="entry name" value="Glyoxalase/Bleomycin resistance protein/Dihydroxybiphenyl dioxygenase"/>
    <property type="match status" value="1"/>
</dbReference>
<sequence>MTDNQPASALEQTAVGNQVHLFAYPRHRDALVRVFGTVLGCGRPRVIRLLEIDEPVLGFRLPGGGAVSIEFVPDLPEWPDPFHGAWMQITTPHPEGLRATILNAGLPEIRHPGHDFYFQIPSGHVFTVAAR</sequence>